<protein>
    <recommendedName>
        <fullName evidence="4">Alanine racemase</fullName>
        <ecNumber evidence="4">5.1.1.1</ecNumber>
    </recommendedName>
</protein>
<evidence type="ECO:0000313" key="8">
    <source>
        <dbReference type="EMBL" id="GER87101.1"/>
    </source>
</evidence>
<reference evidence="8 9" key="1">
    <citation type="submission" date="2019-10" db="EMBL/GenBank/DDBJ databases">
        <title>Dictyobacter vulcani sp. nov., within the class Ktedonobacteria, isolated from soil of volcanic Mt. Zao.</title>
        <authorList>
            <person name="Zheng Y."/>
            <person name="Wang C.M."/>
            <person name="Sakai Y."/>
            <person name="Abe K."/>
            <person name="Yokota A."/>
            <person name="Yabe S."/>
        </authorList>
    </citation>
    <scope>NUCLEOTIDE SEQUENCE [LARGE SCALE GENOMIC DNA]</scope>
    <source>
        <strain evidence="8 9">W12</strain>
    </source>
</reference>
<comment type="cofactor">
    <cofactor evidence="1 4 5">
        <name>pyridoxal 5'-phosphate</name>
        <dbReference type="ChEBI" id="CHEBI:597326"/>
    </cofactor>
</comment>
<evidence type="ECO:0000259" key="7">
    <source>
        <dbReference type="SMART" id="SM01005"/>
    </source>
</evidence>
<dbReference type="GO" id="GO:0030632">
    <property type="term" value="P:D-alanine biosynthetic process"/>
    <property type="evidence" value="ECO:0007669"/>
    <property type="project" value="UniProtKB-UniRule"/>
</dbReference>
<dbReference type="PANTHER" id="PTHR30511:SF0">
    <property type="entry name" value="ALANINE RACEMASE, CATABOLIC-RELATED"/>
    <property type="match status" value="1"/>
</dbReference>
<evidence type="ECO:0000256" key="5">
    <source>
        <dbReference type="PIRSR" id="PIRSR600821-50"/>
    </source>
</evidence>
<name>A0A5J4KLI8_9CHLR</name>
<dbReference type="GO" id="GO:0008784">
    <property type="term" value="F:alanine racemase activity"/>
    <property type="evidence" value="ECO:0007669"/>
    <property type="project" value="UniProtKB-UniRule"/>
</dbReference>
<comment type="function">
    <text evidence="4">Catalyzes the interconversion of L-alanine and D-alanine. May also act on other amino acids.</text>
</comment>
<dbReference type="InterPro" id="IPR020622">
    <property type="entry name" value="Ala_racemase_pyridoxalP-BS"/>
</dbReference>
<dbReference type="Gene3D" id="2.40.37.10">
    <property type="entry name" value="Lyase, Ornithine Decarboxylase, Chain A, domain 1"/>
    <property type="match status" value="1"/>
</dbReference>
<feature type="binding site" evidence="4 6">
    <location>
        <position position="842"/>
    </location>
    <ligand>
        <name>substrate</name>
    </ligand>
</feature>
<dbReference type="CDD" id="cd00430">
    <property type="entry name" value="PLPDE_III_AR"/>
    <property type="match status" value="1"/>
</dbReference>
<feature type="binding site" evidence="4 6">
    <location>
        <position position="662"/>
    </location>
    <ligand>
        <name>substrate</name>
    </ligand>
</feature>
<evidence type="ECO:0000313" key="9">
    <source>
        <dbReference type="Proteomes" id="UP000326912"/>
    </source>
</evidence>
<feature type="active site" description="Proton acceptor; specific for D-alanine" evidence="4">
    <location>
        <position position="564"/>
    </location>
</feature>
<dbReference type="GO" id="GO:0030170">
    <property type="term" value="F:pyridoxal phosphate binding"/>
    <property type="evidence" value="ECO:0007669"/>
    <property type="project" value="UniProtKB-UniRule"/>
</dbReference>
<dbReference type="SUPFAM" id="SSF53244">
    <property type="entry name" value="MurD-like peptide ligases, peptide-binding domain"/>
    <property type="match status" value="1"/>
</dbReference>
<feature type="domain" description="Alanine racemase C-terminal" evidence="7">
    <location>
        <begin position="773"/>
        <end position="900"/>
    </location>
</feature>
<comment type="caution">
    <text evidence="8">The sequence shown here is derived from an EMBL/GenBank/DDBJ whole genome shotgun (WGS) entry which is preliminary data.</text>
</comment>
<dbReference type="NCBIfam" id="TIGR00492">
    <property type="entry name" value="alr"/>
    <property type="match status" value="1"/>
</dbReference>
<dbReference type="PROSITE" id="PS00395">
    <property type="entry name" value="ALANINE_RACEMASE"/>
    <property type="match status" value="1"/>
</dbReference>
<dbReference type="InterPro" id="IPR029066">
    <property type="entry name" value="PLP-binding_barrel"/>
</dbReference>
<dbReference type="EMBL" id="BKZW01000001">
    <property type="protein sequence ID" value="GER87101.1"/>
    <property type="molecule type" value="Genomic_DNA"/>
</dbReference>
<dbReference type="GO" id="GO:0016881">
    <property type="term" value="F:acid-amino acid ligase activity"/>
    <property type="evidence" value="ECO:0007669"/>
    <property type="project" value="InterPro"/>
</dbReference>
<dbReference type="SUPFAM" id="SSF50621">
    <property type="entry name" value="Alanine racemase C-terminal domain-like"/>
    <property type="match status" value="1"/>
</dbReference>
<dbReference type="UniPathway" id="UPA00042">
    <property type="reaction ID" value="UER00497"/>
</dbReference>
<dbReference type="Proteomes" id="UP000326912">
    <property type="component" value="Unassembled WGS sequence"/>
</dbReference>
<dbReference type="PANTHER" id="PTHR30511">
    <property type="entry name" value="ALANINE RACEMASE"/>
    <property type="match status" value="1"/>
</dbReference>
<dbReference type="InterPro" id="IPR011079">
    <property type="entry name" value="Ala_racemase_C"/>
</dbReference>
<feature type="modified residue" description="N6-(pyridoxal phosphate)lysine" evidence="4 5">
    <location>
        <position position="564"/>
    </location>
</feature>
<dbReference type="InterPro" id="IPR000821">
    <property type="entry name" value="Ala_racemase"/>
</dbReference>
<dbReference type="Gene3D" id="3.20.20.10">
    <property type="entry name" value="Alanine racemase"/>
    <property type="match status" value="1"/>
</dbReference>
<sequence length="900" mass="98888">MIYLDHLLKATQGTLGQRSKHTHFQAFNHDTRQLAPDELFVAVRGERGNGHDHLLDAVRKGASGLLVEGLAFQQLSEQTRSALSQEEITIIVVEDTRLALQHYASAILQIWHPTVIAVTGSVGKTSTKEAIANVLSCQFNTFRSWQNYNDTLGIPLSLGRLEARHEYAVIELGCDHPGEIAALCRMLQPQIGVLTNISPVQLQYFSSLEHLAFELSTLLTSLPAGGHFFYNQDDPTIQALLAQYVRDTPSPITCHPFLENIPEGLSAQQLVTAVTWQGVQGSIVRPEAREHATDVEAPEKEGQQYIQLSSQLLGRHHFDTMLAAYQIGLSRGIFPTHVEQALTDLKPLVGRLNPLPGVRQSMLLDDSHNATPASTAAGLQTLSTLAPAGSQRIAILGDMLHLGDYEEEAHRSIGRQVAEHVDYLITRGEWAALIAEEAQLAGMPVERIIMTSTHEDAAQAARRLLSALPTSTTSSSTDLENLNAVILIKGSEETRMERVTELLMARPWEASELLVRQTPGWKKTFFMHAERPTWVEIDLNAIGSNTRHIASLVGPQTSVLVALKADAYGHGALKVARTVLQNGASMLGVATVSEAIPLREAHINAPILVFGYVPRWQMREALRLGVSVTIYSKEEAQALSRAAIALDKVVKVHVKVDTGMGRLGIRYEEREKILELVRTARHLPGLELEGIYTHFAQADAEDQAHVQMQLSRFQEILQALDAEELRPPIVHAANSAATLMLPEARFDMVRPGIAIYGLEPSPSVHLPEGFRPALSFKTQVSQVKWIPAGEGISYGSTYITEKPTCIAVLPVGYADGFRRGPQNWQSVLIHGQEAPILGRVCMDQCMVDVTHIPQTRMGDEVVLIGRQGEMTLSAETVAERLGSFNYEVVSGILARVPRVD</sequence>
<keyword evidence="2 4" id="KW-0663">Pyridoxal phosphate</keyword>
<dbReference type="SUPFAM" id="SSF53623">
    <property type="entry name" value="MurD-like peptide ligases, catalytic domain"/>
    <property type="match status" value="1"/>
</dbReference>
<dbReference type="InterPro" id="IPR036565">
    <property type="entry name" value="Mur-like_cat_sf"/>
</dbReference>
<evidence type="ECO:0000256" key="4">
    <source>
        <dbReference type="HAMAP-Rule" id="MF_01201"/>
    </source>
</evidence>
<dbReference type="InterPro" id="IPR001608">
    <property type="entry name" value="Ala_racemase_N"/>
</dbReference>
<dbReference type="HAMAP" id="MF_01201">
    <property type="entry name" value="Ala_racemase"/>
    <property type="match status" value="1"/>
</dbReference>
<dbReference type="GO" id="GO:0009252">
    <property type="term" value="P:peptidoglycan biosynthetic process"/>
    <property type="evidence" value="ECO:0007669"/>
    <property type="project" value="TreeGrafter"/>
</dbReference>
<dbReference type="Gene3D" id="3.40.1390.10">
    <property type="entry name" value="MurE/MurF, N-terminal domain"/>
    <property type="match status" value="1"/>
</dbReference>
<proteinExistence type="inferred from homology"/>
<dbReference type="PRINTS" id="PR00992">
    <property type="entry name" value="ALARACEMASE"/>
</dbReference>
<dbReference type="FunFam" id="3.20.20.10:FF:000002">
    <property type="entry name" value="Alanine racemase"/>
    <property type="match status" value="1"/>
</dbReference>
<keyword evidence="3 4" id="KW-0413">Isomerase</keyword>
<dbReference type="InterPro" id="IPR009006">
    <property type="entry name" value="Ala_racemase/Decarboxylase_C"/>
</dbReference>
<evidence type="ECO:0000256" key="2">
    <source>
        <dbReference type="ARBA" id="ARBA00022898"/>
    </source>
</evidence>
<dbReference type="SUPFAM" id="SSF63418">
    <property type="entry name" value="MurE/MurF N-terminal domain"/>
    <property type="match status" value="1"/>
</dbReference>
<evidence type="ECO:0000256" key="6">
    <source>
        <dbReference type="PIRSR" id="PIRSR600821-52"/>
    </source>
</evidence>
<evidence type="ECO:0000256" key="3">
    <source>
        <dbReference type="ARBA" id="ARBA00023235"/>
    </source>
</evidence>
<dbReference type="GO" id="GO:0005829">
    <property type="term" value="C:cytosol"/>
    <property type="evidence" value="ECO:0007669"/>
    <property type="project" value="TreeGrafter"/>
</dbReference>
<dbReference type="GO" id="GO:0005524">
    <property type="term" value="F:ATP binding"/>
    <property type="evidence" value="ECO:0007669"/>
    <property type="project" value="InterPro"/>
</dbReference>
<accession>A0A5J4KLI8</accession>
<dbReference type="Gene3D" id="3.40.1190.10">
    <property type="entry name" value="Mur-like, catalytic domain"/>
    <property type="match status" value="1"/>
</dbReference>
<comment type="similarity">
    <text evidence="4">Belongs to the alanine racemase family.</text>
</comment>
<feature type="active site" description="Proton acceptor; specific for L-alanine" evidence="4">
    <location>
        <position position="794"/>
    </location>
</feature>
<dbReference type="RefSeq" id="WP_162004997.1">
    <property type="nucleotide sequence ID" value="NZ_BKZW01000001.1"/>
</dbReference>
<comment type="catalytic activity">
    <reaction evidence="4">
        <text>L-alanine = D-alanine</text>
        <dbReference type="Rhea" id="RHEA:20249"/>
        <dbReference type="ChEBI" id="CHEBI:57416"/>
        <dbReference type="ChEBI" id="CHEBI:57972"/>
        <dbReference type="EC" id="5.1.1.1"/>
    </reaction>
</comment>
<dbReference type="Pfam" id="PF01168">
    <property type="entry name" value="Ala_racemase_N"/>
    <property type="match status" value="1"/>
</dbReference>
<dbReference type="Gene3D" id="3.90.190.20">
    <property type="entry name" value="Mur ligase, C-terminal domain"/>
    <property type="match status" value="1"/>
</dbReference>
<comment type="pathway">
    <text evidence="4">Amino-acid biosynthesis; D-alanine biosynthesis; D-alanine from L-alanine: step 1/1.</text>
</comment>
<dbReference type="InterPro" id="IPR035911">
    <property type="entry name" value="MurE/MurF_N"/>
</dbReference>
<dbReference type="Pfam" id="PF00842">
    <property type="entry name" value="Ala_racemase_C"/>
    <property type="match status" value="1"/>
</dbReference>
<gene>
    <name evidence="8" type="ORF">KDW_12630</name>
</gene>
<dbReference type="Pfam" id="PF02875">
    <property type="entry name" value="Mur_ligase_C"/>
    <property type="match status" value="1"/>
</dbReference>
<dbReference type="EC" id="5.1.1.1" evidence="4"/>
<dbReference type="SMART" id="SM01005">
    <property type="entry name" value="Ala_racemase_C"/>
    <property type="match status" value="1"/>
</dbReference>
<keyword evidence="9" id="KW-1185">Reference proteome</keyword>
<dbReference type="InterPro" id="IPR004101">
    <property type="entry name" value="Mur_ligase_C"/>
</dbReference>
<dbReference type="SUPFAM" id="SSF51419">
    <property type="entry name" value="PLP-binding barrel"/>
    <property type="match status" value="1"/>
</dbReference>
<organism evidence="8 9">
    <name type="scientific">Dictyobacter vulcani</name>
    <dbReference type="NCBI Taxonomy" id="2607529"/>
    <lineage>
        <taxon>Bacteria</taxon>
        <taxon>Bacillati</taxon>
        <taxon>Chloroflexota</taxon>
        <taxon>Ktedonobacteria</taxon>
        <taxon>Ktedonobacterales</taxon>
        <taxon>Dictyobacteraceae</taxon>
        <taxon>Dictyobacter</taxon>
    </lineage>
</organism>
<dbReference type="Pfam" id="PF08245">
    <property type="entry name" value="Mur_ligase_M"/>
    <property type="match status" value="1"/>
</dbReference>
<evidence type="ECO:0000256" key="1">
    <source>
        <dbReference type="ARBA" id="ARBA00001933"/>
    </source>
</evidence>
<dbReference type="InterPro" id="IPR013221">
    <property type="entry name" value="Mur_ligase_cen"/>
</dbReference>
<dbReference type="InterPro" id="IPR036615">
    <property type="entry name" value="Mur_ligase_C_dom_sf"/>
</dbReference>
<dbReference type="AlphaFoldDB" id="A0A5J4KLI8"/>